<accession>B7PP22</accession>
<dbReference type="VEuPathDB" id="VectorBase:ISCW019149"/>
<dbReference type="EMBL" id="ABJB010554732">
    <property type="status" value="NOT_ANNOTATED_CDS"/>
    <property type="molecule type" value="Genomic_DNA"/>
</dbReference>
<dbReference type="PANTHER" id="PTHR32251:SF15">
    <property type="entry name" value="3-OXO-5-ALPHA-STEROID 4-DEHYDROGENASE (DUF1295)"/>
    <property type="match status" value="1"/>
</dbReference>
<keyword evidence="1" id="KW-0812">Transmembrane</keyword>
<evidence type="ECO:0000313" key="3">
    <source>
        <dbReference type="EnsemblMetazoa" id="ISCW019149-PA"/>
    </source>
</evidence>
<keyword evidence="1" id="KW-1133">Transmembrane helix</keyword>
<dbReference type="EMBL" id="DS755574">
    <property type="protein sequence ID" value="EEC08344.1"/>
    <property type="molecule type" value="Genomic_DNA"/>
</dbReference>
<dbReference type="EMBL" id="ABJB011140394">
    <property type="status" value="NOT_ANNOTATED_CDS"/>
    <property type="molecule type" value="Genomic_DNA"/>
</dbReference>
<dbReference type="EMBL" id="ABJB010919688">
    <property type="status" value="NOT_ANNOTATED_CDS"/>
    <property type="molecule type" value="Genomic_DNA"/>
</dbReference>
<dbReference type="PANTHER" id="PTHR32251">
    <property type="entry name" value="3-OXO-5-ALPHA-STEROID 4-DEHYDROGENASE"/>
    <property type="match status" value="1"/>
</dbReference>
<sequence>MAVWVYTVSLPVIFVNSPRKAEPLTVSTMTRLDMAGTIIFFIGFACEAMADVQKYSYRQNTSNARHWCNVGLWRYSRHPNYFGEITLWWGIFLISTNVLCGADMEEYQRYKRTTSPLLPLPPSIYEEVPNCFKCLICFEFPIYTNSKAIATSI</sequence>
<dbReference type="Pfam" id="PF06966">
    <property type="entry name" value="DUF1295"/>
    <property type="match status" value="1"/>
</dbReference>
<dbReference type="HOGENOM" id="CLU_1715275_0_0_1"/>
<dbReference type="OrthoDB" id="67965at2759"/>
<dbReference type="VEuPathDB" id="VectorBase:ISCI019149"/>
<evidence type="ECO:0000313" key="4">
    <source>
        <dbReference type="Proteomes" id="UP000001555"/>
    </source>
</evidence>
<dbReference type="InParanoid" id="B7PP22"/>
<evidence type="ECO:0000256" key="1">
    <source>
        <dbReference type="SAM" id="Phobius"/>
    </source>
</evidence>
<keyword evidence="1" id="KW-0472">Membrane</keyword>
<keyword evidence="4" id="KW-1185">Reference proteome</keyword>
<gene>
    <name evidence="2" type="ORF">IscW_ISCW019149</name>
</gene>
<protein>
    <submittedName>
        <fullName evidence="2 3">Uncharacterized protein</fullName>
    </submittedName>
</protein>
<reference evidence="3" key="2">
    <citation type="submission" date="2020-05" db="UniProtKB">
        <authorList>
            <consortium name="EnsemblMetazoa"/>
        </authorList>
    </citation>
    <scope>IDENTIFICATION</scope>
    <source>
        <strain evidence="3">wikel</strain>
    </source>
</reference>
<dbReference type="InterPro" id="IPR010721">
    <property type="entry name" value="UstE-like"/>
</dbReference>
<dbReference type="Proteomes" id="UP000001555">
    <property type="component" value="Unassembled WGS sequence"/>
</dbReference>
<organism>
    <name type="scientific">Ixodes scapularis</name>
    <name type="common">Black-legged tick</name>
    <name type="synonym">Deer tick</name>
    <dbReference type="NCBI Taxonomy" id="6945"/>
    <lineage>
        <taxon>Eukaryota</taxon>
        <taxon>Metazoa</taxon>
        <taxon>Ecdysozoa</taxon>
        <taxon>Arthropoda</taxon>
        <taxon>Chelicerata</taxon>
        <taxon>Arachnida</taxon>
        <taxon>Acari</taxon>
        <taxon>Parasitiformes</taxon>
        <taxon>Ixodida</taxon>
        <taxon>Ixodoidea</taxon>
        <taxon>Ixodidae</taxon>
        <taxon>Ixodinae</taxon>
        <taxon>Ixodes</taxon>
    </lineage>
</organism>
<reference evidence="2 4" key="1">
    <citation type="submission" date="2008-03" db="EMBL/GenBank/DDBJ databases">
        <title>Annotation of Ixodes scapularis.</title>
        <authorList>
            <consortium name="Ixodes scapularis Genome Project Consortium"/>
            <person name="Caler E."/>
            <person name="Hannick L.I."/>
            <person name="Bidwell S."/>
            <person name="Joardar V."/>
            <person name="Thiagarajan M."/>
            <person name="Amedeo P."/>
            <person name="Galinsky K.J."/>
            <person name="Schobel S."/>
            <person name="Inman J."/>
            <person name="Hostetler J."/>
            <person name="Miller J."/>
            <person name="Hammond M."/>
            <person name="Megy K."/>
            <person name="Lawson D."/>
            <person name="Kodira C."/>
            <person name="Sutton G."/>
            <person name="Meyer J."/>
            <person name="Hill C.A."/>
            <person name="Birren B."/>
            <person name="Nene V."/>
            <person name="Collins F."/>
            <person name="Alarcon-Chaidez F."/>
            <person name="Wikel S."/>
            <person name="Strausberg R."/>
        </authorList>
    </citation>
    <scope>NUCLEOTIDE SEQUENCE [LARGE SCALE GENOMIC DNA]</scope>
    <source>
        <strain evidence="4">Wikel</strain>
        <strain evidence="2">Wikel colony</strain>
    </source>
</reference>
<dbReference type="VEuPathDB" id="VectorBase:ISCP_007589"/>
<dbReference type="AlphaFoldDB" id="B7PP22"/>
<evidence type="ECO:0000313" key="2">
    <source>
        <dbReference type="EMBL" id="EEC08344.1"/>
    </source>
</evidence>
<proteinExistence type="predicted"/>
<dbReference type="PROSITE" id="PS50244">
    <property type="entry name" value="S5A_REDUCTASE"/>
    <property type="match status" value="1"/>
</dbReference>
<dbReference type="EMBL" id="ABJB011136322">
    <property type="status" value="NOT_ANNOTATED_CDS"/>
    <property type="molecule type" value="Genomic_DNA"/>
</dbReference>
<dbReference type="EnsemblMetazoa" id="ISCW019149-RA">
    <property type="protein sequence ID" value="ISCW019149-PA"/>
    <property type="gene ID" value="ISCW019149"/>
</dbReference>
<dbReference type="Gene3D" id="1.20.120.1630">
    <property type="match status" value="1"/>
</dbReference>
<name>B7PP22_IXOSC</name>
<dbReference type="PaxDb" id="6945-B7PP22"/>
<feature type="transmembrane region" description="Helical" evidence="1">
    <location>
        <begin position="81"/>
        <end position="102"/>
    </location>
</feature>